<evidence type="ECO:0000313" key="2">
    <source>
        <dbReference type="Proteomes" id="UP000283387"/>
    </source>
</evidence>
<dbReference type="AlphaFoldDB" id="A0A419W8M8"/>
<reference evidence="1 2" key="1">
    <citation type="submission" date="2018-09" db="EMBL/GenBank/DDBJ databases">
        <title>Genomic Encyclopedia of Archaeal and Bacterial Type Strains, Phase II (KMG-II): from individual species to whole genera.</title>
        <authorList>
            <person name="Goeker M."/>
        </authorList>
    </citation>
    <scope>NUCLEOTIDE SEQUENCE [LARGE SCALE GENOMIC DNA]</scope>
    <source>
        <strain evidence="1 2">DSM 27148</strain>
    </source>
</reference>
<sequence>MRWIMIILFLVCTNAGVFAQTKIVDLQCELYRTYIDDRMDQWPGLIEQLEALGDSSVSAQKEILLARYGLIGYYLGNERKDEARDELTLAFEQVERAKLKYPKEAAFYCIDACLHAYQIALSMVQAPVYYARHQAALRKAEELNESEPLLSFEQANMLFYKPRLLGGNKKEAIQLYQKTLELMGQQKCPDCCWFKMMVELFLLKAYYETDDEKAFDTLLVSLHKNHGELSWINKFLDSQVIE</sequence>
<keyword evidence="2" id="KW-1185">Reference proteome</keyword>
<dbReference type="EMBL" id="RAPN01000001">
    <property type="protein sequence ID" value="RKD91806.1"/>
    <property type="molecule type" value="Genomic_DNA"/>
</dbReference>
<evidence type="ECO:0000313" key="1">
    <source>
        <dbReference type="EMBL" id="RKD91806.1"/>
    </source>
</evidence>
<name>A0A419W8M8_9BACT</name>
<organism evidence="1 2">
    <name type="scientific">Mangrovibacterium diazotrophicum</name>
    <dbReference type="NCBI Taxonomy" id="1261403"/>
    <lineage>
        <taxon>Bacteria</taxon>
        <taxon>Pseudomonadati</taxon>
        <taxon>Bacteroidota</taxon>
        <taxon>Bacteroidia</taxon>
        <taxon>Marinilabiliales</taxon>
        <taxon>Prolixibacteraceae</taxon>
        <taxon>Mangrovibacterium</taxon>
    </lineage>
</organism>
<gene>
    <name evidence="1" type="ORF">BC643_2172</name>
</gene>
<evidence type="ECO:0008006" key="3">
    <source>
        <dbReference type="Google" id="ProtNLM"/>
    </source>
</evidence>
<dbReference type="Proteomes" id="UP000283387">
    <property type="component" value="Unassembled WGS sequence"/>
</dbReference>
<comment type="caution">
    <text evidence="1">The sequence shown here is derived from an EMBL/GenBank/DDBJ whole genome shotgun (WGS) entry which is preliminary data.</text>
</comment>
<proteinExistence type="predicted"/>
<protein>
    <recommendedName>
        <fullName evidence="3">Tetratricopeptide repeat protein</fullName>
    </recommendedName>
</protein>
<accession>A0A419W8M8</accession>